<dbReference type="GO" id="GO:0016323">
    <property type="term" value="C:basolateral plasma membrane"/>
    <property type="evidence" value="ECO:0007669"/>
    <property type="project" value="TreeGrafter"/>
</dbReference>
<protein>
    <recommendedName>
        <fullName evidence="10">Solute carrier organic anion transporter family member</fullName>
    </recommendedName>
</protein>
<dbReference type="OMA" id="IFVHCNP"/>
<name>G3U8E9_LOXAF</name>
<reference evidence="11" key="3">
    <citation type="submission" date="2025-09" db="UniProtKB">
        <authorList>
            <consortium name="Ensembl"/>
        </authorList>
    </citation>
    <scope>IDENTIFICATION</scope>
    <source>
        <strain evidence="11">Isolate ISIS603380</strain>
    </source>
</reference>
<dbReference type="PANTHER" id="PTHR11388">
    <property type="entry name" value="ORGANIC ANION TRANSPORTER"/>
    <property type="match status" value="1"/>
</dbReference>
<keyword evidence="8" id="KW-1015">Disulfide bond</keyword>
<evidence type="ECO:0000256" key="4">
    <source>
        <dbReference type="ARBA" id="ARBA00022475"/>
    </source>
</evidence>
<feature type="transmembrane region" description="Helical" evidence="10">
    <location>
        <begin position="24"/>
        <end position="43"/>
    </location>
</feature>
<feature type="transmembrane region" description="Helical" evidence="10">
    <location>
        <begin position="91"/>
        <end position="111"/>
    </location>
</feature>
<feature type="transmembrane region" description="Helical" evidence="10">
    <location>
        <begin position="508"/>
        <end position="535"/>
    </location>
</feature>
<feature type="transmembrane region" description="Helical" evidence="10">
    <location>
        <begin position="381"/>
        <end position="399"/>
    </location>
</feature>
<sequence length="601" mass="66311">NLEGPCALGCIVSACCQRFNNIRFFMIFYCILLISQGMIFGLVDLSIDHFQKVYHLKATEILAPSLTYDISSCLVAILIAYYGGRGNRPRWIAVSSILVGMGSLLFSYPYLTGGDYQLKIEIEVTGCLCDICQATKVIGTCQDALPSFKSKYTSFFIFGQIVQGIAGIPLYILGITFLDDSVDRYSSGIYLALGEASTMTGYALGIAIGAPQVQTFVNSTSMEKVKLRDGGIHWLWTWWIDFLLAAFIAWSTLIPLSCFPHSIPGTARLKAEKRKQPGWPDARLEQLEFGTTIKDLFASVMILMKNQVFVCLALSRATENLLVIGVSEFLPKYIENQYELTPTVAATLAGLVLFPGGAIGQLLGGVIISKLEMSCKAIMRFVMATSTITLILLVFIVFVRCERVQFAGITENYEGVGKIGNFVRTLCTHILIIPDTYDHTLCSKDYITYFKIFFLNCYLNSSKSLQDKWLLYYNCSCITKGLSTQDDQGDFNDAESGKCDAKCYKLPLFIAFFFSTIVFAGFSGIPGTVAILRIVSEEQHSLALGVAFVILRIFGTIPGPLVFKMVGESSCTFRDTGICGSAGSCWIYNKTKMAYLLVGIC</sequence>
<keyword evidence="4" id="KW-1003">Cell membrane</keyword>
<dbReference type="AlphaFoldDB" id="G3U8E9"/>
<dbReference type="eggNOG" id="KOG3626">
    <property type="taxonomic scope" value="Eukaryota"/>
</dbReference>
<evidence type="ECO:0000256" key="2">
    <source>
        <dbReference type="ARBA" id="ARBA00009657"/>
    </source>
</evidence>
<evidence type="ECO:0000256" key="1">
    <source>
        <dbReference type="ARBA" id="ARBA00004651"/>
    </source>
</evidence>
<dbReference type="HOGENOM" id="CLU_008954_2_1_1"/>
<dbReference type="Gene3D" id="1.20.1250.20">
    <property type="entry name" value="MFS general substrate transporter like domains"/>
    <property type="match status" value="2"/>
</dbReference>
<keyword evidence="6 10" id="KW-1133">Transmembrane helix</keyword>
<dbReference type="Pfam" id="PF03137">
    <property type="entry name" value="OATP"/>
    <property type="match status" value="1"/>
</dbReference>
<dbReference type="NCBIfam" id="TIGR00805">
    <property type="entry name" value="oat"/>
    <property type="match status" value="1"/>
</dbReference>
<dbReference type="STRING" id="9785.ENSLAFP00000024107"/>
<comment type="subcellular location">
    <subcellularLocation>
        <location evidence="1 10">Cell membrane</location>
        <topology evidence="1 10">Multi-pass membrane protein</topology>
    </subcellularLocation>
</comment>
<evidence type="ECO:0000256" key="5">
    <source>
        <dbReference type="ARBA" id="ARBA00022692"/>
    </source>
</evidence>
<feature type="transmembrane region" description="Helical" evidence="10">
    <location>
        <begin position="542"/>
        <end position="563"/>
    </location>
</feature>
<keyword evidence="9" id="KW-0325">Glycoprotein</keyword>
<reference evidence="11 12" key="1">
    <citation type="submission" date="2009-06" db="EMBL/GenBank/DDBJ databases">
        <title>The Genome Sequence of Loxodonta africana (African elephant).</title>
        <authorList>
            <person name="Di Palma F."/>
            <person name="Heiman D."/>
            <person name="Young S."/>
            <person name="Johnson J."/>
            <person name="Lander E.S."/>
            <person name="Lindblad-Toh K."/>
        </authorList>
    </citation>
    <scope>NUCLEOTIDE SEQUENCE [LARGE SCALE GENOMIC DNA]</scope>
    <source>
        <strain evidence="11 12">Isolate ISIS603380</strain>
    </source>
</reference>
<feature type="transmembrane region" description="Helical" evidence="10">
    <location>
        <begin position="190"/>
        <end position="213"/>
    </location>
</feature>
<evidence type="ECO:0000256" key="3">
    <source>
        <dbReference type="ARBA" id="ARBA00022448"/>
    </source>
</evidence>
<evidence type="ECO:0000256" key="7">
    <source>
        <dbReference type="ARBA" id="ARBA00023136"/>
    </source>
</evidence>
<feature type="transmembrane region" description="Helical" evidence="10">
    <location>
        <begin position="155"/>
        <end position="178"/>
    </location>
</feature>
<dbReference type="Proteomes" id="UP000007646">
    <property type="component" value="Unassembled WGS sequence"/>
</dbReference>
<dbReference type="InParanoid" id="G3U8E9"/>
<dbReference type="GeneTree" id="ENSGT01150000286985"/>
<dbReference type="GO" id="GO:0015347">
    <property type="term" value="F:sodium-independent organic anion transmembrane transporter activity"/>
    <property type="evidence" value="ECO:0007669"/>
    <property type="project" value="TreeGrafter"/>
</dbReference>
<evidence type="ECO:0000313" key="12">
    <source>
        <dbReference type="Proteomes" id="UP000007646"/>
    </source>
</evidence>
<evidence type="ECO:0000256" key="9">
    <source>
        <dbReference type="ARBA" id="ARBA00023180"/>
    </source>
</evidence>
<dbReference type="Ensembl" id="ENSLAFT00000036400.1">
    <property type="protein sequence ID" value="ENSLAFP00000024107.1"/>
    <property type="gene ID" value="ENSLAFG00000016752.4"/>
</dbReference>
<keyword evidence="12" id="KW-1185">Reference proteome</keyword>
<dbReference type="InterPro" id="IPR004156">
    <property type="entry name" value="OATP"/>
</dbReference>
<evidence type="ECO:0000313" key="11">
    <source>
        <dbReference type="Ensembl" id="ENSLAFP00000024107.1"/>
    </source>
</evidence>
<dbReference type="PANTHER" id="PTHR11388:SF95">
    <property type="entry name" value="SOLUTE CARRIER ORGANIC ANION TRANSPORTER FAMILY MEMBER 6A1"/>
    <property type="match status" value="1"/>
</dbReference>
<dbReference type="GO" id="GO:0043252">
    <property type="term" value="P:sodium-independent organic anion transport"/>
    <property type="evidence" value="ECO:0007669"/>
    <property type="project" value="TreeGrafter"/>
</dbReference>
<dbReference type="GO" id="GO:0006811">
    <property type="term" value="P:monoatomic ion transport"/>
    <property type="evidence" value="ECO:0007669"/>
    <property type="project" value="UniProtKB-KW"/>
</dbReference>
<reference evidence="11" key="2">
    <citation type="submission" date="2025-08" db="UniProtKB">
        <authorList>
            <consortium name="Ensembl"/>
        </authorList>
    </citation>
    <scope>IDENTIFICATION</scope>
    <source>
        <strain evidence="11">Isolate ISIS603380</strain>
    </source>
</reference>
<feature type="transmembrane region" description="Helical" evidence="10">
    <location>
        <begin position="63"/>
        <end position="84"/>
    </location>
</feature>
<dbReference type="SUPFAM" id="SSF103473">
    <property type="entry name" value="MFS general substrate transporter"/>
    <property type="match status" value="1"/>
</dbReference>
<keyword evidence="3 10" id="KW-0813">Transport</keyword>
<dbReference type="FunFam" id="1.20.1250.20:FF:000384">
    <property type="entry name" value="Solute carrier organic anion transporter family member"/>
    <property type="match status" value="1"/>
</dbReference>
<keyword evidence="10" id="KW-0406">Ion transport</keyword>
<comment type="caution">
    <text evidence="10">Lacks conserved residue(s) required for the propagation of feature annotation.</text>
</comment>
<organism evidence="11 12">
    <name type="scientific">Loxodonta africana</name>
    <name type="common">African elephant</name>
    <dbReference type="NCBI Taxonomy" id="9785"/>
    <lineage>
        <taxon>Eukaryota</taxon>
        <taxon>Metazoa</taxon>
        <taxon>Chordata</taxon>
        <taxon>Craniata</taxon>
        <taxon>Vertebrata</taxon>
        <taxon>Euteleostomi</taxon>
        <taxon>Mammalia</taxon>
        <taxon>Eutheria</taxon>
        <taxon>Afrotheria</taxon>
        <taxon>Proboscidea</taxon>
        <taxon>Elephantidae</taxon>
        <taxon>Loxodonta</taxon>
    </lineage>
</organism>
<dbReference type="FunFam" id="1.20.1250.20:FF:000363">
    <property type="entry name" value="Solute carrier organic anion transporter family member"/>
    <property type="match status" value="1"/>
</dbReference>
<feature type="transmembrane region" description="Helical" evidence="10">
    <location>
        <begin position="233"/>
        <end position="259"/>
    </location>
</feature>
<evidence type="ECO:0000256" key="6">
    <source>
        <dbReference type="ARBA" id="ARBA00022989"/>
    </source>
</evidence>
<evidence type="ECO:0000256" key="10">
    <source>
        <dbReference type="RuleBase" id="RU362056"/>
    </source>
</evidence>
<dbReference type="InterPro" id="IPR036259">
    <property type="entry name" value="MFS_trans_sf"/>
</dbReference>
<accession>G3U8E9</accession>
<keyword evidence="5 10" id="KW-0812">Transmembrane</keyword>
<proteinExistence type="inferred from homology"/>
<keyword evidence="7 10" id="KW-0472">Membrane</keyword>
<feature type="transmembrane region" description="Helical" evidence="10">
    <location>
        <begin position="346"/>
        <end position="369"/>
    </location>
</feature>
<evidence type="ECO:0000256" key="8">
    <source>
        <dbReference type="ARBA" id="ARBA00023157"/>
    </source>
</evidence>
<comment type="similarity">
    <text evidence="2 10">Belongs to the organo anion transporter (TC 2.A.60) family.</text>
</comment>